<name>A0A5C7FUM6_9BACT</name>
<dbReference type="Gene3D" id="3.40.50.150">
    <property type="entry name" value="Vaccinia Virus protein VP39"/>
    <property type="match status" value="1"/>
</dbReference>
<accession>A0A5C7FUM6</accession>
<dbReference type="InterPro" id="IPR029063">
    <property type="entry name" value="SAM-dependent_MTases_sf"/>
</dbReference>
<dbReference type="PANTHER" id="PTHR32183">
    <property type="match status" value="1"/>
</dbReference>
<dbReference type="Proteomes" id="UP000321907">
    <property type="component" value="Unassembled WGS sequence"/>
</dbReference>
<dbReference type="PROSITE" id="PS51585">
    <property type="entry name" value="SAM_MT_TPMT"/>
    <property type="match status" value="1"/>
</dbReference>
<keyword evidence="4" id="KW-0949">S-adenosyl-L-methionine</keyword>
<keyword evidence="2 5" id="KW-0489">Methyltransferase</keyword>
<evidence type="ECO:0000256" key="4">
    <source>
        <dbReference type="ARBA" id="ARBA00022691"/>
    </source>
</evidence>
<keyword evidence="1" id="KW-0597">Phosphoprotein</keyword>
<dbReference type="GO" id="GO:0032259">
    <property type="term" value="P:methylation"/>
    <property type="evidence" value="ECO:0007669"/>
    <property type="project" value="UniProtKB-KW"/>
</dbReference>
<evidence type="ECO:0000313" key="5">
    <source>
        <dbReference type="EMBL" id="TXF90014.1"/>
    </source>
</evidence>
<organism evidence="5 6">
    <name type="scientific">Neolewinella aurantiaca</name>
    <dbReference type="NCBI Taxonomy" id="2602767"/>
    <lineage>
        <taxon>Bacteria</taxon>
        <taxon>Pseudomonadati</taxon>
        <taxon>Bacteroidota</taxon>
        <taxon>Saprospiria</taxon>
        <taxon>Saprospirales</taxon>
        <taxon>Lewinellaceae</taxon>
        <taxon>Neolewinella</taxon>
    </lineage>
</organism>
<dbReference type="PANTHER" id="PTHR32183:SF6">
    <property type="entry name" value="CYSTEINE SULFINATE DESULFINASE_CYSTEINE DESULFURASE AND RELATED ENZYMES"/>
    <property type="match status" value="1"/>
</dbReference>
<dbReference type="SUPFAM" id="SSF53335">
    <property type="entry name" value="S-adenosyl-L-methionine-dependent methyltransferases"/>
    <property type="match status" value="1"/>
</dbReference>
<dbReference type="OrthoDB" id="9778208at2"/>
<evidence type="ECO:0000256" key="3">
    <source>
        <dbReference type="ARBA" id="ARBA00022679"/>
    </source>
</evidence>
<reference evidence="5 6" key="1">
    <citation type="submission" date="2019-08" db="EMBL/GenBank/DDBJ databases">
        <title>Lewinella sp. strain SSH13 Genome sequencing and assembly.</title>
        <authorList>
            <person name="Kim I."/>
        </authorList>
    </citation>
    <scope>NUCLEOTIDE SEQUENCE [LARGE SCALE GENOMIC DNA]</scope>
    <source>
        <strain evidence="5 6">SSH13</strain>
    </source>
</reference>
<proteinExistence type="predicted"/>
<dbReference type="AlphaFoldDB" id="A0A5C7FUM6"/>
<evidence type="ECO:0000313" key="6">
    <source>
        <dbReference type="Proteomes" id="UP000321907"/>
    </source>
</evidence>
<keyword evidence="3 5" id="KW-0808">Transferase</keyword>
<evidence type="ECO:0000256" key="1">
    <source>
        <dbReference type="ARBA" id="ARBA00022553"/>
    </source>
</evidence>
<dbReference type="EMBL" id="VOXD01000010">
    <property type="protein sequence ID" value="TXF90014.1"/>
    <property type="molecule type" value="Genomic_DNA"/>
</dbReference>
<keyword evidence="6" id="KW-1185">Reference proteome</keyword>
<dbReference type="Pfam" id="PF05724">
    <property type="entry name" value="TPMT"/>
    <property type="match status" value="1"/>
</dbReference>
<dbReference type="InterPro" id="IPR008854">
    <property type="entry name" value="TPMT"/>
</dbReference>
<gene>
    <name evidence="5" type="ORF">FUA23_08090</name>
</gene>
<protein>
    <submittedName>
        <fullName evidence="5">SAM-dependent methyltransferase</fullName>
    </submittedName>
</protein>
<dbReference type="CDD" id="cd02440">
    <property type="entry name" value="AdoMet_MTases"/>
    <property type="match status" value="1"/>
</dbReference>
<dbReference type="GO" id="GO:0008757">
    <property type="term" value="F:S-adenosylmethionine-dependent methyltransferase activity"/>
    <property type="evidence" value="ECO:0007669"/>
    <property type="project" value="InterPro"/>
</dbReference>
<sequence length="202" mass="22593">MPTTVPPADYWESRYNEGSTGWDIGYPSPPITDYLDQIADKSLRILIPGAGNAYEAEYAWKLGFTNVFVMDVAKQPLKTFALRVPDFPRTQLIEGDFFEHVGQYDLILEQTFFCSFPPLPATRSAYAEKMNALLAPGGKLVGLWFNFPLTGDLEKRPFGGSQAEYLGYFAPYFETESFAPATNSIAPRMGKELFGIFRKAGI</sequence>
<evidence type="ECO:0000256" key="2">
    <source>
        <dbReference type="ARBA" id="ARBA00022603"/>
    </source>
</evidence>
<comment type="caution">
    <text evidence="5">The sequence shown here is derived from an EMBL/GenBank/DDBJ whole genome shotgun (WGS) entry which is preliminary data.</text>
</comment>